<evidence type="ECO:0000313" key="2">
    <source>
        <dbReference type="EMBL" id="DAF56262.1"/>
    </source>
</evidence>
<keyword evidence="1" id="KW-0812">Transmembrane</keyword>
<name>A0A8S5SZ78_9CAUD</name>
<dbReference type="EMBL" id="BK032711">
    <property type="protein sequence ID" value="DAF56262.1"/>
    <property type="molecule type" value="Genomic_DNA"/>
</dbReference>
<dbReference type="InterPro" id="IPR010787">
    <property type="entry name" value="DUF1385"/>
</dbReference>
<dbReference type="PANTHER" id="PTHR42867:SF1">
    <property type="entry name" value="MEMBRANE PROTEIN-RELATED"/>
    <property type="match status" value="1"/>
</dbReference>
<dbReference type="PANTHER" id="PTHR42867">
    <property type="entry name" value="MEMBRANE PROTEIN-RELATED"/>
    <property type="match status" value="1"/>
</dbReference>
<keyword evidence="1" id="KW-0472">Membrane</keyword>
<dbReference type="Pfam" id="PF07136">
    <property type="entry name" value="DUF1385"/>
    <property type="match status" value="1"/>
</dbReference>
<sequence>MPNQSQKPVDIGGQAVLEGVMMKGPDAIAITVRRPDKTMVVDYKKSEPLSKKHKWMGLPIIRGAVNMVNMLAMGMTTLETSAKMLGTEEEEPTKFEKWLPAKLGKSNDKVVMGVAMVLAVLLSVGLFIVLPSLAEKGILSLGASGTVATLIGGLTKVLILIAYMIFCGMVPDVRRTFQYHGAEHKTVYCHEHNLPLTPKNAQQFTTLHPRCGTAFLLIVMLISIVLFLFVGRDITNAALRMLVHLCLLPVVAGVSYEVLKGLAHSESKIAKILRWPGLQLQRLTTRQPDDGMLECAIISMNVALYGLPKDAPRTEEGWAILTSYEQSEPDYVFPQKGEDKQ</sequence>
<organism evidence="2">
    <name type="scientific">Siphoviridae sp. ctPyh10</name>
    <dbReference type="NCBI Taxonomy" id="2827865"/>
    <lineage>
        <taxon>Viruses</taxon>
        <taxon>Duplodnaviria</taxon>
        <taxon>Heunggongvirae</taxon>
        <taxon>Uroviricota</taxon>
        <taxon>Caudoviricetes</taxon>
    </lineage>
</organism>
<evidence type="ECO:0000256" key="1">
    <source>
        <dbReference type="SAM" id="Phobius"/>
    </source>
</evidence>
<reference evidence="2" key="1">
    <citation type="journal article" date="2021" name="Proc. Natl. Acad. Sci. U.S.A.">
        <title>A Catalog of Tens of Thousands of Viruses from Human Metagenomes Reveals Hidden Associations with Chronic Diseases.</title>
        <authorList>
            <person name="Tisza M.J."/>
            <person name="Buck C.B."/>
        </authorList>
    </citation>
    <scope>NUCLEOTIDE SEQUENCE</scope>
    <source>
        <strain evidence="2">CtPyh10</strain>
    </source>
</reference>
<feature type="transmembrane region" description="Helical" evidence="1">
    <location>
        <begin position="211"/>
        <end position="231"/>
    </location>
</feature>
<feature type="transmembrane region" description="Helical" evidence="1">
    <location>
        <begin position="237"/>
        <end position="259"/>
    </location>
</feature>
<proteinExistence type="predicted"/>
<feature type="transmembrane region" description="Helical" evidence="1">
    <location>
        <begin position="110"/>
        <end position="134"/>
    </location>
</feature>
<evidence type="ECO:0008006" key="3">
    <source>
        <dbReference type="Google" id="ProtNLM"/>
    </source>
</evidence>
<accession>A0A8S5SZ78</accession>
<keyword evidence="1" id="KW-1133">Transmembrane helix</keyword>
<feature type="transmembrane region" description="Helical" evidence="1">
    <location>
        <begin position="146"/>
        <end position="166"/>
    </location>
</feature>
<protein>
    <recommendedName>
        <fullName evidence="3">DUF1385 domain-containing protein</fullName>
    </recommendedName>
</protein>